<keyword evidence="7" id="KW-1185">Reference proteome</keyword>
<dbReference type="SFLD" id="SFLDG01150">
    <property type="entry name" value="Main.1:_Beta-like"/>
    <property type="match status" value="1"/>
</dbReference>
<dbReference type="InterPro" id="IPR040079">
    <property type="entry name" value="Glutathione_S-Trfase"/>
</dbReference>
<dbReference type="InterPro" id="IPR004045">
    <property type="entry name" value="Glutathione_S-Trfase_N"/>
</dbReference>
<evidence type="ECO:0000313" key="6">
    <source>
        <dbReference type="EMBL" id="QIM53376.1"/>
    </source>
</evidence>
<evidence type="ECO:0000256" key="3">
    <source>
        <dbReference type="RuleBase" id="RU003494"/>
    </source>
</evidence>
<dbReference type="Pfam" id="PF02798">
    <property type="entry name" value="GST_N"/>
    <property type="match status" value="1"/>
</dbReference>
<dbReference type="InterPro" id="IPR010987">
    <property type="entry name" value="Glutathione-S-Trfase_C-like"/>
</dbReference>
<dbReference type="SFLD" id="SFLDS00019">
    <property type="entry name" value="Glutathione_Transferase_(cytos"/>
    <property type="match status" value="1"/>
</dbReference>
<sequence>MTLKIYGIAASRAIRPLWAAEELGLPYEHLRWHYQGPETREPAYRAINPNGTVPAIDDDGLVLFESLAITLHLAQTRPEGGLWADDARGVAQIYQWTLWAATEAEPLARQWFHHTGFLPPEQRIPALAEEAIDKLQQRLRVLEEHLAARDWLLGERFTVADLNLAAVLQRLSVLARGELPRTHDWHRRCLARPAAQRAWALRNAV</sequence>
<dbReference type="GO" id="GO:0016740">
    <property type="term" value="F:transferase activity"/>
    <property type="evidence" value="ECO:0007669"/>
    <property type="project" value="UniProtKB-KW"/>
</dbReference>
<dbReference type="PROSITE" id="PS50405">
    <property type="entry name" value="GST_CTER"/>
    <property type="match status" value="1"/>
</dbReference>
<dbReference type="Gene3D" id="3.40.30.10">
    <property type="entry name" value="Glutaredoxin"/>
    <property type="match status" value="1"/>
</dbReference>
<keyword evidence="2 6" id="KW-0808">Transferase</keyword>
<protein>
    <submittedName>
        <fullName evidence="6">Glutathione S-transferase family protein</fullName>
    </submittedName>
</protein>
<dbReference type="SUPFAM" id="SSF47616">
    <property type="entry name" value="GST C-terminal domain-like"/>
    <property type="match status" value="1"/>
</dbReference>
<evidence type="ECO:0000313" key="7">
    <source>
        <dbReference type="Proteomes" id="UP000503162"/>
    </source>
</evidence>
<dbReference type="SUPFAM" id="SSF52833">
    <property type="entry name" value="Thioredoxin-like"/>
    <property type="match status" value="1"/>
</dbReference>
<dbReference type="AlphaFoldDB" id="A0A6G8IK17"/>
<dbReference type="KEGG" id="hcz:G9Q37_15035"/>
<dbReference type="PANTHER" id="PTHR44051:SF8">
    <property type="entry name" value="GLUTATHIONE S-TRANSFERASE GSTA"/>
    <property type="match status" value="1"/>
</dbReference>
<dbReference type="SFLD" id="SFLDG00358">
    <property type="entry name" value="Main_(cytGST)"/>
    <property type="match status" value="1"/>
</dbReference>
<accession>A0A6G8IK17</accession>
<dbReference type="Proteomes" id="UP000503162">
    <property type="component" value="Chromosome"/>
</dbReference>
<name>A0A6G8IK17_9BURK</name>
<feature type="domain" description="GST C-terminal" evidence="5">
    <location>
        <begin position="86"/>
        <end position="205"/>
    </location>
</feature>
<comment type="similarity">
    <text evidence="1 3">Belongs to the GST superfamily.</text>
</comment>
<dbReference type="FunFam" id="3.40.30.10:FF:000039">
    <property type="entry name" value="Glutathione S-transferase domain"/>
    <property type="match status" value="1"/>
</dbReference>
<evidence type="ECO:0000256" key="2">
    <source>
        <dbReference type="ARBA" id="ARBA00022679"/>
    </source>
</evidence>
<dbReference type="InterPro" id="IPR036282">
    <property type="entry name" value="Glutathione-S-Trfase_C_sf"/>
</dbReference>
<dbReference type="InterPro" id="IPR004046">
    <property type="entry name" value="GST_C"/>
</dbReference>
<dbReference type="CDD" id="cd03046">
    <property type="entry name" value="GST_N_GTT1_like"/>
    <property type="match status" value="1"/>
</dbReference>
<proteinExistence type="inferred from homology"/>
<reference evidence="6 7" key="1">
    <citation type="submission" date="2020-03" db="EMBL/GenBank/DDBJ databases">
        <title>Hydrogenophaga sp. nov. isolated from cyanobacterial mat.</title>
        <authorList>
            <person name="Thorat V."/>
            <person name="Kirdat K."/>
            <person name="Tiwarekar B."/>
            <person name="Costa E.D."/>
            <person name="Yadav A."/>
        </authorList>
    </citation>
    <scope>NUCLEOTIDE SEQUENCE [LARGE SCALE GENOMIC DNA]</scope>
    <source>
        <strain evidence="6 7">BA0156</strain>
    </source>
</reference>
<dbReference type="RefSeq" id="WP_166228383.1">
    <property type="nucleotide sequence ID" value="NZ_CP049989.1"/>
</dbReference>
<evidence type="ECO:0000259" key="4">
    <source>
        <dbReference type="PROSITE" id="PS50404"/>
    </source>
</evidence>
<dbReference type="Pfam" id="PF00043">
    <property type="entry name" value="GST_C"/>
    <property type="match status" value="1"/>
</dbReference>
<dbReference type="Gene3D" id="1.20.1050.10">
    <property type="match status" value="1"/>
</dbReference>
<evidence type="ECO:0000259" key="5">
    <source>
        <dbReference type="PROSITE" id="PS50405"/>
    </source>
</evidence>
<dbReference type="InterPro" id="IPR036249">
    <property type="entry name" value="Thioredoxin-like_sf"/>
</dbReference>
<dbReference type="PANTHER" id="PTHR44051">
    <property type="entry name" value="GLUTATHIONE S-TRANSFERASE-RELATED"/>
    <property type="match status" value="1"/>
</dbReference>
<evidence type="ECO:0000256" key="1">
    <source>
        <dbReference type="ARBA" id="ARBA00007409"/>
    </source>
</evidence>
<dbReference type="PROSITE" id="PS50404">
    <property type="entry name" value="GST_NTER"/>
    <property type="match status" value="1"/>
</dbReference>
<dbReference type="CDD" id="cd03207">
    <property type="entry name" value="GST_C_8"/>
    <property type="match status" value="1"/>
</dbReference>
<dbReference type="EMBL" id="CP049989">
    <property type="protein sequence ID" value="QIM53376.1"/>
    <property type="molecule type" value="Genomic_DNA"/>
</dbReference>
<organism evidence="6 7">
    <name type="scientific">Hydrogenophaga crocea</name>
    <dbReference type="NCBI Taxonomy" id="2716225"/>
    <lineage>
        <taxon>Bacteria</taxon>
        <taxon>Pseudomonadati</taxon>
        <taxon>Pseudomonadota</taxon>
        <taxon>Betaproteobacteria</taxon>
        <taxon>Burkholderiales</taxon>
        <taxon>Comamonadaceae</taxon>
        <taxon>Hydrogenophaga</taxon>
    </lineage>
</organism>
<feature type="domain" description="GST N-terminal" evidence="4">
    <location>
        <begin position="1"/>
        <end position="81"/>
    </location>
</feature>
<gene>
    <name evidence="6" type="ORF">G9Q37_15035</name>
</gene>